<dbReference type="Gene3D" id="3.40.30.80">
    <property type="match status" value="1"/>
</dbReference>
<dbReference type="Proteomes" id="UP000195897">
    <property type="component" value="Unassembled WGS sequence"/>
</dbReference>
<dbReference type="GO" id="GO:0016491">
    <property type="term" value="F:oxidoreductase activity"/>
    <property type="evidence" value="ECO:0007669"/>
    <property type="project" value="UniProtKB-KW"/>
</dbReference>
<evidence type="ECO:0000256" key="1">
    <source>
        <dbReference type="ARBA" id="ARBA00022630"/>
    </source>
</evidence>
<keyword evidence="2" id="KW-0560">Oxidoreductase</keyword>
<dbReference type="EMBL" id="NFKK01000010">
    <property type="protein sequence ID" value="OUP52413.1"/>
    <property type="molecule type" value="Genomic_DNA"/>
</dbReference>
<dbReference type="Pfam" id="PF07992">
    <property type="entry name" value="Pyr_redox_2"/>
    <property type="match status" value="1"/>
</dbReference>
<dbReference type="AlphaFoldDB" id="A0A1Y4L6M5"/>
<dbReference type="Pfam" id="PF13192">
    <property type="entry name" value="Thioredoxin_3"/>
    <property type="match status" value="1"/>
</dbReference>
<dbReference type="CDD" id="cd02974">
    <property type="entry name" value="AhpF_NTD_N"/>
    <property type="match status" value="1"/>
</dbReference>
<dbReference type="SUPFAM" id="SSF51905">
    <property type="entry name" value="FAD/NAD(P)-binding domain"/>
    <property type="match status" value="1"/>
</dbReference>
<dbReference type="PRINTS" id="PR00368">
    <property type="entry name" value="FADPNR"/>
</dbReference>
<reference evidence="6" key="1">
    <citation type="submission" date="2017-04" db="EMBL/GenBank/DDBJ databases">
        <title>Function of individual gut microbiota members based on whole genome sequencing of pure cultures obtained from chicken caecum.</title>
        <authorList>
            <person name="Medvecky M."/>
            <person name="Cejkova D."/>
            <person name="Polansky O."/>
            <person name="Karasova D."/>
            <person name="Kubasova T."/>
            <person name="Cizek A."/>
            <person name="Rychlik I."/>
        </authorList>
    </citation>
    <scope>NUCLEOTIDE SEQUENCE [LARGE SCALE GENOMIC DNA]</scope>
    <source>
        <strain evidence="6">An180</strain>
    </source>
</reference>
<name>A0A1Y4L6M5_9FIRM</name>
<dbReference type="InterPro" id="IPR050097">
    <property type="entry name" value="Ferredoxin-NADP_redctase_2"/>
</dbReference>
<dbReference type="InterPro" id="IPR036188">
    <property type="entry name" value="FAD/NAD-bd_sf"/>
</dbReference>
<feature type="domain" description="FAD/NAD(P)-binding" evidence="3">
    <location>
        <begin position="6"/>
        <end position="297"/>
    </location>
</feature>
<evidence type="ECO:0000313" key="5">
    <source>
        <dbReference type="EMBL" id="OUP52413.1"/>
    </source>
</evidence>
<dbReference type="SUPFAM" id="SSF52833">
    <property type="entry name" value="Thioredoxin-like"/>
    <property type="match status" value="2"/>
</dbReference>
<accession>A0A1Y4L6M5</accession>
<dbReference type="Gene3D" id="3.50.50.60">
    <property type="entry name" value="FAD/NAD(P)-binding domain"/>
    <property type="match status" value="2"/>
</dbReference>
<proteinExistence type="predicted"/>
<dbReference type="PANTHER" id="PTHR48105">
    <property type="entry name" value="THIOREDOXIN REDUCTASE 1-RELATED-RELATED"/>
    <property type="match status" value="1"/>
</dbReference>
<evidence type="ECO:0000259" key="4">
    <source>
        <dbReference type="Pfam" id="PF13192"/>
    </source>
</evidence>
<gene>
    <name evidence="5" type="ORF">B5F17_09125</name>
</gene>
<dbReference type="PRINTS" id="PR00469">
    <property type="entry name" value="PNDRDTASEII"/>
</dbReference>
<evidence type="ECO:0000256" key="2">
    <source>
        <dbReference type="ARBA" id="ARBA00023002"/>
    </source>
</evidence>
<dbReference type="InterPro" id="IPR023753">
    <property type="entry name" value="FAD/NAD-binding_dom"/>
</dbReference>
<evidence type="ECO:0000259" key="3">
    <source>
        <dbReference type="Pfam" id="PF07992"/>
    </source>
</evidence>
<evidence type="ECO:0000313" key="6">
    <source>
        <dbReference type="Proteomes" id="UP000195897"/>
    </source>
</evidence>
<feature type="domain" description="Thioredoxin-like fold" evidence="4">
    <location>
        <begin position="464"/>
        <end position="534"/>
    </location>
</feature>
<dbReference type="InterPro" id="IPR012336">
    <property type="entry name" value="Thioredoxin-like_fold"/>
</dbReference>
<comment type="caution">
    <text evidence="5">The sequence shown here is derived from an EMBL/GenBank/DDBJ whole genome shotgun (WGS) entry which is preliminary data.</text>
</comment>
<dbReference type="InterPro" id="IPR017561">
    <property type="entry name" value="AhpF_homologue_put"/>
</dbReference>
<dbReference type="InterPro" id="IPR044142">
    <property type="entry name" value="AhpF_NTD_N"/>
</dbReference>
<dbReference type="InterPro" id="IPR036249">
    <property type="entry name" value="Thioredoxin-like_sf"/>
</dbReference>
<dbReference type="RefSeq" id="WP_087373243.1">
    <property type="nucleotide sequence ID" value="NZ_NFKK01000010.1"/>
</dbReference>
<dbReference type="NCBIfam" id="TIGR03143">
    <property type="entry name" value="AhpF_homolog"/>
    <property type="match status" value="1"/>
</dbReference>
<protein>
    <submittedName>
        <fullName evidence="5">Thioredoxin reductase</fullName>
    </submittedName>
</protein>
<keyword evidence="1" id="KW-0285">Flavoprotein</keyword>
<sequence>MSDNLYDVVVIGGGPAGLTAAIYLARARYRVLVLEKEHFGGQITITAEVVNYPGIERTSGAALTAAMQRQAEQFGAEFLLAEAERLDVQGQIKTVYTNRGELRCFGILLATGAHPRMIGFEGEEEFRGHGVAYCATCDGEFFAGKDVFVVGGGFAAAEESVFLTKYARHVTIMMRGADFSCAPAAANAAREHEKITVLTHTQVEKVEGDTALRYLRYRNAQTGEVGEYRAADGDTFGVFVFAGYEPETDLLRGIAELNEQGYVVTDRSQQTSVPGVYAAGDVCVKSLRQVVTAVGDGALAATELERYAAQMQVETGLRPEPPQAAVQQPEPQAQHVDTQSELFTPDLLAQLQPVFDRMQSSLCLQLAIDDNAAGRELEAYMTELSRLTDKLTVTYAGAEVADRPCVRVCRADGSYTGLAFHGIPGGHEFTSFVLGLYNAAGPGQSIEPSVAARIQSLHQPILLKVLVSLSCTKCPELVTAAQRIAAENAQVTAEVYDLNHFPDLQKQYQVMSVPCMVLNDSQITFGKKNIEQILDWMEQNL</sequence>
<organism evidence="5 6">
    <name type="scientific">Butyricicoccus pullicaecorum</name>
    <dbReference type="NCBI Taxonomy" id="501571"/>
    <lineage>
        <taxon>Bacteria</taxon>
        <taxon>Bacillati</taxon>
        <taxon>Bacillota</taxon>
        <taxon>Clostridia</taxon>
        <taxon>Eubacteriales</taxon>
        <taxon>Butyricicoccaceae</taxon>
        <taxon>Butyricicoccus</taxon>
    </lineage>
</organism>